<name>A0ABQ0AXN7_9FIRM</name>
<reference evidence="9 10" key="1">
    <citation type="submission" date="2024-04" db="EMBL/GenBank/DDBJ databases">
        <title>Defined microbial consortia suppress multidrug-resistant proinflammatory Enterobacteriaceae via ecological control.</title>
        <authorList>
            <person name="Furuichi M."/>
            <person name="Kawaguchi T."/>
            <person name="Pust M."/>
            <person name="Yasuma K."/>
            <person name="Plichta D."/>
            <person name="Hasegawa N."/>
            <person name="Ohya T."/>
            <person name="Bhattarai S."/>
            <person name="Sasajima S."/>
            <person name="Aoto Y."/>
            <person name="Tuganbaev T."/>
            <person name="Yaginuma M."/>
            <person name="Ueda M."/>
            <person name="Okahashi N."/>
            <person name="Amafuji K."/>
            <person name="Kiridooshi Y."/>
            <person name="Sugita K."/>
            <person name="Strazar M."/>
            <person name="Skelly A."/>
            <person name="Suda W."/>
            <person name="Hattori M."/>
            <person name="Nakamoto N."/>
            <person name="Caballero S."/>
            <person name="Norman J."/>
            <person name="Olle B."/>
            <person name="Tanoue T."/>
            <person name="Arita M."/>
            <person name="Bucci V."/>
            <person name="Atarashi K."/>
            <person name="Xavier R."/>
            <person name="Honda K."/>
        </authorList>
    </citation>
    <scope>NUCLEOTIDE SEQUENCE [LARGE SCALE GENOMIC DNA]</scope>
    <source>
        <strain evidence="10">f13</strain>
    </source>
</reference>
<dbReference type="PROSITE" id="PS01124">
    <property type="entry name" value="HTH_ARAC_FAMILY_2"/>
    <property type="match status" value="1"/>
</dbReference>
<dbReference type="SMART" id="SM00448">
    <property type="entry name" value="REC"/>
    <property type="match status" value="1"/>
</dbReference>
<proteinExistence type="predicted"/>
<dbReference type="SUPFAM" id="SSF52172">
    <property type="entry name" value="CheY-like"/>
    <property type="match status" value="1"/>
</dbReference>
<dbReference type="InterPro" id="IPR011006">
    <property type="entry name" value="CheY-like_superfamily"/>
</dbReference>
<organism evidence="9 10">
    <name type="scientific">Enterocloster alcoholdehydrogenati</name>
    <dbReference type="NCBI Taxonomy" id="2547410"/>
    <lineage>
        <taxon>Bacteria</taxon>
        <taxon>Bacillati</taxon>
        <taxon>Bacillota</taxon>
        <taxon>Clostridia</taxon>
        <taxon>Lachnospirales</taxon>
        <taxon>Lachnospiraceae</taxon>
        <taxon>Enterocloster</taxon>
    </lineage>
</organism>
<dbReference type="InterPro" id="IPR018060">
    <property type="entry name" value="HTH_AraC"/>
</dbReference>
<dbReference type="RefSeq" id="WP_176253364.1">
    <property type="nucleotide sequence ID" value="NZ_BAABXL010000001.1"/>
</dbReference>
<evidence type="ECO:0000256" key="6">
    <source>
        <dbReference type="PROSITE-ProRule" id="PRU00169"/>
    </source>
</evidence>
<dbReference type="CDD" id="cd17546">
    <property type="entry name" value="REC_hyHK_CKI1_RcsC-like"/>
    <property type="match status" value="1"/>
</dbReference>
<keyword evidence="2" id="KW-0805">Transcription regulation</keyword>
<feature type="domain" description="HTH araC/xylS-type" evidence="7">
    <location>
        <begin position="232"/>
        <end position="330"/>
    </location>
</feature>
<dbReference type="InterPro" id="IPR009057">
    <property type="entry name" value="Homeodomain-like_sf"/>
</dbReference>
<evidence type="ECO:0000256" key="4">
    <source>
        <dbReference type="ARBA" id="ARBA00023163"/>
    </source>
</evidence>
<dbReference type="InterPro" id="IPR001789">
    <property type="entry name" value="Sig_transdc_resp-reg_receiver"/>
</dbReference>
<keyword evidence="3" id="KW-0238">DNA-binding</keyword>
<evidence type="ECO:0000256" key="1">
    <source>
        <dbReference type="ARBA" id="ARBA00018672"/>
    </source>
</evidence>
<dbReference type="PANTHER" id="PTHR43280:SF2">
    <property type="entry name" value="HTH-TYPE TRANSCRIPTIONAL REGULATOR EXSA"/>
    <property type="match status" value="1"/>
</dbReference>
<evidence type="ECO:0000313" key="10">
    <source>
        <dbReference type="Proteomes" id="UP001600894"/>
    </source>
</evidence>
<keyword evidence="10" id="KW-1185">Reference proteome</keyword>
<accession>A0ABQ0AXN7</accession>
<feature type="modified residue" description="4-aspartylphosphate" evidence="6">
    <location>
        <position position="54"/>
    </location>
</feature>
<dbReference type="Proteomes" id="UP001600894">
    <property type="component" value="Unassembled WGS sequence"/>
</dbReference>
<dbReference type="SMART" id="SM00342">
    <property type="entry name" value="HTH_ARAC"/>
    <property type="match status" value="1"/>
</dbReference>
<keyword evidence="4" id="KW-0804">Transcription</keyword>
<evidence type="ECO:0000256" key="3">
    <source>
        <dbReference type="ARBA" id="ARBA00023125"/>
    </source>
</evidence>
<evidence type="ECO:0000259" key="8">
    <source>
        <dbReference type="PROSITE" id="PS50110"/>
    </source>
</evidence>
<keyword evidence="6" id="KW-0597">Phosphoprotein</keyword>
<dbReference type="PROSITE" id="PS50110">
    <property type="entry name" value="RESPONSE_REGULATORY"/>
    <property type="match status" value="1"/>
</dbReference>
<evidence type="ECO:0000259" key="7">
    <source>
        <dbReference type="PROSITE" id="PS01124"/>
    </source>
</evidence>
<gene>
    <name evidence="9" type="ORF">F130042H8_18160</name>
</gene>
<dbReference type="SUPFAM" id="SSF46689">
    <property type="entry name" value="Homeodomain-like"/>
    <property type="match status" value="2"/>
</dbReference>
<protein>
    <recommendedName>
        <fullName evidence="1">Stage 0 sporulation protein A homolog</fullName>
    </recommendedName>
</protein>
<evidence type="ECO:0000313" key="9">
    <source>
        <dbReference type="EMBL" id="GAA6268756.1"/>
    </source>
</evidence>
<comment type="function">
    <text evidence="5">May play the central regulatory role in sporulation. It may be an element of the effector pathway responsible for the activation of sporulation genes in response to nutritional stress. Spo0A may act in concert with spo0H (a sigma factor) to control the expression of some genes that are critical to the sporulation process.</text>
</comment>
<comment type="caution">
    <text evidence="9">The sequence shown here is derived from an EMBL/GenBank/DDBJ whole genome shotgun (WGS) entry which is preliminary data.</text>
</comment>
<dbReference type="PANTHER" id="PTHR43280">
    <property type="entry name" value="ARAC-FAMILY TRANSCRIPTIONAL REGULATOR"/>
    <property type="match status" value="1"/>
</dbReference>
<dbReference type="Pfam" id="PF12833">
    <property type="entry name" value="HTH_18"/>
    <property type="match status" value="1"/>
</dbReference>
<evidence type="ECO:0000256" key="2">
    <source>
        <dbReference type="ARBA" id="ARBA00023015"/>
    </source>
</evidence>
<evidence type="ECO:0000256" key="5">
    <source>
        <dbReference type="ARBA" id="ARBA00024867"/>
    </source>
</evidence>
<feature type="domain" description="Response regulatory" evidence="8">
    <location>
        <begin position="3"/>
        <end position="119"/>
    </location>
</feature>
<sequence>MYRILIADDDVLMREALKVMISREEAFTVTDAVCSGESAVSICRTAPVDIVFLDMQMPGITGLEASRIIHQINPDIAIYILSAHASSVLIRNAGQETLKDVLEKPITNQMLKKILENYKTEHEDDSHEHMKLLVDLLKRKDFKKFYEVLPDIIKAIYEDSGMDTARLIKVFTYLGQSLLNTRNLYGGNHNLTDMFPVNEGLILDPKASELWLFRVMDYLFCQNSISRYPLLEQIFIYIEQHIKEDISLNTVIENCAISQGYLSRIFRDQFRVSVTEYLHMKKMHLAKGYFYFTEDSIADVAFRLGYNESSYFSKVFKKYEKMTVKEYKNKIRQKNIKSVDKGEP</sequence>
<dbReference type="Gene3D" id="1.10.10.60">
    <property type="entry name" value="Homeodomain-like"/>
    <property type="match status" value="2"/>
</dbReference>
<dbReference type="Pfam" id="PF00072">
    <property type="entry name" value="Response_reg"/>
    <property type="match status" value="1"/>
</dbReference>
<dbReference type="EMBL" id="BAABXL010000001">
    <property type="protein sequence ID" value="GAA6268756.1"/>
    <property type="molecule type" value="Genomic_DNA"/>
</dbReference>
<dbReference type="Gene3D" id="3.40.50.2300">
    <property type="match status" value="1"/>
</dbReference>